<protein>
    <submittedName>
        <fullName evidence="1">Uncharacterized protein</fullName>
    </submittedName>
</protein>
<reference evidence="1" key="1">
    <citation type="submission" date="2018-11" db="EMBL/GenBank/DDBJ databases">
        <authorList>
            <consortium name="Pathogen Informatics"/>
        </authorList>
    </citation>
    <scope>NUCLEOTIDE SEQUENCE</scope>
</reference>
<dbReference type="EMBL" id="CAAALY010003986">
    <property type="protein sequence ID" value="VEL08447.1"/>
    <property type="molecule type" value="Genomic_DNA"/>
</dbReference>
<gene>
    <name evidence="1" type="ORF">PXEA_LOCUS1887</name>
</gene>
<proteinExistence type="predicted"/>
<sequence>MPRDSLSTLADAMPGPELLDINVTVFDGSSPAQLVNLRDPSRPVLSFRLTDLRKGLIALQLLDYNEALEKVACKF</sequence>
<accession>A0A3S5BLT4</accession>
<dbReference type="OrthoDB" id="430044at2759"/>
<keyword evidence="2" id="KW-1185">Reference proteome</keyword>
<comment type="caution">
    <text evidence="1">The sequence shown here is derived from an EMBL/GenBank/DDBJ whole genome shotgun (WGS) entry which is preliminary data.</text>
</comment>
<organism evidence="1 2">
    <name type="scientific">Protopolystoma xenopodis</name>
    <dbReference type="NCBI Taxonomy" id="117903"/>
    <lineage>
        <taxon>Eukaryota</taxon>
        <taxon>Metazoa</taxon>
        <taxon>Spiralia</taxon>
        <taxon>Lophotrochozoa</taxon>
        <taxon>Platyhelminthes</taxon>
        <taxon>Monogenea</taxon>
        <taxon>Polyopisthocotylea</taxon>
        <taxon>Polystomatidea</taxon>
        <taxon>Polystomatidae</taxon>
        <taxon>Protopolystoma</taxon>
    </lineage>
</organism>
<evidence type="ECO:0000313" key="2">
    <source>
        <dbReference type="Proteomes" id="UP000784294"/>
    </source>
</evidence>
<dbReference type="AlphaFoldDB" id="A0A3S5BLT4"/>
<evidence type="ECO:0000313" key="1">
    <source>
        <dbReference type="EMBL" id="VEL08447.1"/>
    </source>
</evidence>
<dbReference type="Proteomes" id="UP000784294">
    <property type="component" value="Unassembled WGS sequence"/>
</dbReference>
<name>A0A3S5BLT4_9PLAT</name>